<evidence type="ECO:0000313" key="4">
    <source>
        <dbReference type="EMBL" id="BCD97371.1"/>
    </source>
</evidence>
<dbReference type="PANTHER" id="PTHR13774:SF17">
    <property type="entry name" value="PHENAZINE BIOSYNTHESIS-LIKE DOMAIN-CONTAINING PROTEIN"/>
    <property type="match status" value="1"/>
</dbReference>
<comment type="similarity">
    <text evidence="1">Belongs to the PhzF family.</text>
</comment>
<dbReference type="Pfam" id="PF02567">
    <property type="entry name" value="PhzC-PhzF"/>
    <property type="match status" value="1"/>
</dbReference>
<organism evidence="4 5">
    <name type="scientific">Marinagarivorans cellulosilyticus</name>
    <dbReference type="NCBI Taxonomy" id="2721545"/>
    <lineage>
        <taxon>Bacteria</taxon>
        <taxon>Pseudomonadati</taxon>
        <taxon>Pseudomonadota</taxon>
        <taxon>Gammaproteobacteria</taxon>
        <taxon>Cellvibrionales</taxon>
        <taxon>Cellvibrionaceae</taxon>
        <taxon>Marinagarivorans</taxon>
    </lineage>
</organism>
<proteinExistence type="inferred from homology"/>
<reference evidence="4 5" key="1">
    <citation type="journal article" date="2022" name="IScience">
        <title>An ultrasensitive nanofiber-based assay for enzymatic hydrolysis and deep-sea microbial degradation of cellulose.</title>
        <authorList>
            <person name="Tsudome M."/>
            <person name="Tachioka M."/>
            <person name="Miyazaki M."/>
            <person name="Uchimura K."/>
            <person name="Tsuda M."/>
            <person name="Takaki Y."/>
            <person name="Deguchi S."/>
        </authorList>
    </citation>
    <scope>NUCLEOTIDE SEQUENCE [LARGE SCALE GENOMIC DNA]</scope>
    <source>
        <strain evidence="4 5">GE09</strain>
    </source>
</reference>
<evidence type="ECO:0000256" key="2">
    <source>
        <dbReference type="ARBA" id="ARBA00023235"/>
    </source>
</evidence>
<evidence type="ECO:0000256" key="1">
    <source>
        <dbReference type="ARBA" id="ARBA00008270"/>
    </source>
</evidence>
<dbReference type="Gene3D" id="3.10.310.10">
    <property type="entry name" value="Diaminopimelate Epimerase, Chain A, domain 1"/>
    <property type="match status" value="2"/>
</dbReference>
<dbReference type="PANTHER" id="PTHR13774">
    <property type="entry name" value="PHENAZINE BIOSYNTHESIS PROTEIN"/>
    <property type="match status" value="1"/>
</dbReference>
<dbReference type="Proteomes" id="UP001320119">
    <property type="component" value="Chromosome"/>
</dbReference>
<dbReference type="InterPro" id="IPR003719">
    <property type="entry name" value="Phenazine_PhzF-like"/>
</dbReference>
<evidence type="ECO:0000313" key="5">
    <source>
        <dbReference type="Proteomes" id="UP001320119"/>
    </source>
</evidence>
<sequence>MGHQMTTLHDRLRALPYAVKCYSVTAFQYRGCGGNQHCAVVLPALAQSFLRGALNNIQQLSVLYGETIFVVLCKVESNSASAYFFHNGYAVQRCGSGSLAAAKILYQEYSAQNEVNTKPIQLQTGTQRLTLYRHSDHQYSYLSPVLPAQIASSQVTKLLSFLLGVSCREVVGNAFNVGGRGDYYLLLLKDAATLKALQPKFRLIAQYTQRAVIVTAPLKNTGKRTLAASTFDYGLRYFAPQYGNQEDAATGSAHVQVAAYWQRCYRTHCVRGLQLSSEGGQFTVCRHKQWQRVKGEVRVLDC</sequence>
<keyword evidence="5" id="KW-1185">Reference proteome</keyword>
<keyword evidence="2" id="KW-0413">Isomerase</keyword>
<dbReference type="SUPFAM" id="SSF54506">
    <property type="entry name" value="Diaminopimelate epimerase-like"/>
    <property type="match status" value="1"/>
</dbReference>
<evidence type="ECO:0000256" key="3">
    <source>
        <dbReference type="PIRSR" id="PIRSR016184-1"/>
    </source>
</evidence>
<dbReference type="PIRSF" id="PIRSF016184">
    <property type="entry name" value="PhzC_PhzF"/>
    <property type="match status" value="1"/>
</dbReference>
<evidence type="ECO:0008006" key="6">
    <source>
        <dbReference type="Google" id="ProtNLM"/>
    </source>
</evidence>
<dbReference type="GO" id="GO:0016853">
    <property type="term" value="F:isomerase activity"/>
    <property type="evidence" value="ECO:0007669"/>
    <property type="project" value="UniProtKB-KW"/>
</dbReference>
<feature type="active site" evidence="3">
    <location>
        <position position="66"/>
    </location>
</feature>
<dbReference type="GO" id="GO:0005737">
    <property type="term" value="C:cytoplasm"/>
    <property type="evidence" value="ECO:0007669"/>
    <property type="project" value="TreeGrafter"/>
</dbReference>
<dbReference type="AlphaFoldDB" id="A0AAN1WGV5"/>
<dbReference type="EMBL" id="AP023086">
    <property type="protein sequence ID" value="BCD97371.1"/>
    <property type="molecule type" value="Genomic_DNA"/>
</dbReference>
<protein>
    <recommendedName>
        <fullName evidence="6">Diaminopimelate epimerase</fullName>
    </recommendedName>
</protein>
<accession>A0AAN1WGV5</accession>
<gene>
    <name evidence="4" type="ORF">MARGE09_P1572</name>
</gene>
<name>A0AAN1WGV5_9GAMM</name>
<dbReference type="KEGG" id="marq:MARGE09_P1572"/>